<proteinExistence type="predicted"/>
<evidence type="ECO:0000313" key="1">
    <source>
        <dbReference type="EMBL" id="KAJ8729003.1"/>
    </source>
</evidence>
<dbReference type="AlphaFoldDB" id="A0AAD8DX02"/>
<name>A0AAD8DX02_MYTSE</name>
<dbReference type="Proteomes" id="UP001231518">
    <property type="component" value="Chromosome 19"/>
</dbReference>
<sequence length="131" mass="14837">MDQLSRSTNIEIQYVPEHRAENVVSIIRQLGQVVKCPVNDGDISYCSRGAQSNPQSTRPRTNLVKFNTPRTRDSLLAATIQYNKNHPKEKLDTEALGLDDEKIAIFVMENLTKEIKNIHAAARHRGKELNL</sequence>
<evidence type="ECO:0000313" key="2">
    <source>
        <dbReference type="Proteomes" id="UP001231518"/>
    </source>
</evidence>
<dbReference type="EMBL" id="JARGEI010000007">
    <property type="protein sequence ID" value="KAJ8729003.1"/>
    <property type="molecule type" value="Genomic_DNA"/>
</dbReference>
<accession>A0AAD8DX02</accession>
<organism evidence="1 2">
    <name type="scientific">Mythimna separata</name>
    <name type="common">Oriental armyworm</name>
    <name type="synonym">Pseudaletia separata</name>
    <dbReference type="NCBI Taxonomy" id="271217"/>
    <lineage>
        <taxon>Eukaryota</taxon>
        <taxon>Metazoa</taxon>
        <taxon>Ecdysozoa</taxon>
        <taxon>Arthropoda</taxon>
        <taxon>Hexapoda</taxon>
        <taxon>Insecta</taxon>
        <taxon>Pterygota</taxon>
        <taxon>Neoptera</taxon>
        <taxon>Endopterygota</taxon>
        <taxon>Lepidoptera</taxon>
        <taxon>Glossata</taxon>
        <taxon>Ditrysia</taxon>
        <taxon>Noctuoidea</taxon>
        <taxon>Noctuidae</taxon>
        <taxon>Noctuinae</taxon>
        <taxon>Hadenini</taxon>
        <taxon>Mythimna</taxon>
    </lineage>
</organism>
<protein>
    <submittedName>
        <fullName evidence="1">Uncharacterized protein</fullName>
    </submittedName>
</protein>
<comment type="caution">
    <text evidence="1">The sequence shown here is derived from an EMBL/GenBank/DDBJ whole genome shotgun (WGS) entry which is preliminary data.</text>
</comment>
<gene>
    <name evidence="1" type="ORF">PYW07_006699</name>
</gene>
<reference evidence="1" key="1">
    <citation type="submission" date="2023-03" db="EMBL/GenBank/DDBJ databases">
        <title>Chromosome-level genomes of two armyworms, Mythimna separata and Mythimna loreyi, provide insights into the biosynthesis and reception of sex pheromones.</title>
        <authorList>
            <person name="Zhao H."/>
        </authorList>
    </citation>
    <scope>NUCLEOTIDE SEQUENCE</scope>
    <source>
        <strain evidence="1">BeijingLab</strain>
        <tissue evidence="1">Pupa</tissue>
    </source>
</reference>
<keyword evidence="2" id="KW-1185">Reference proteome</keyword>